<feature type="chain" id="PRO_5018545904" evidence="1">
    <location>
        <begin position="26"/>
        <end position="1027"/>
    </location>
</feature>
<dbReference type="RefSeq" id="WP_125081371.1">
    <property type="nucleotide sequence ID" value="NZ_CP034248.1"/>
</dbReference>
<keyword evidence="1" id="KW-0732">Signal</keyword>
<dbReference type="InterPro" id="IPR036582">
    <property type="entry name" value="Mao_N_sf"/>
</dbReference>
<dbReference type="EMBL" id="CP034248">
    <property type="protein sequence ID" value="AZK45252.1"/>
    <property type="molecule type" value="Genomic_DNA"/>
</dbReference>
<feature type="domain" description="Copper amine oxidase-like N-terminal" evidence="2">
    <location>
        <begin position="32"/>
        <end position="139"/>
    </location>
</feature>
<dbReference type="Proteomes" id="UP000273145">
    <property type="component" value="Chromosome"/>
</dbReference>
<gene>
    <name evidence="3" type="ORF">EIM92_02735</name>
</gene>
<evidence type="ECO:0000313" key="3">
    <source>
        <dbReference type="EMBL" id="AZK45252.1"/>
    </source>
</evidence>
<proteinExistence type="predicted"/>
<protein>
    <submittedName>
        <fullName evidence="3">Copper amine oxidase N-terminal domain-containing protein</fullName>
    </submittedName>
</protein>
<sequence>MRKIWITILSALLIFPLVLQTQAHAAQAISIYINGVRLPTDQAPILVSGRAMLPLRAIFEALDAEVDWNNRTKTVTAWKDGTTVVLKINSKAATINNQKVSLDVSAQNVRGRTMAPVRFVSEALGEEVVWDASSKTVYVTTNTTPAAAEPVGYVSARDIANNGDGRDLQVSFARAANQSSIDHYRVFIVKANKASSFNLATAMKVPASNYTSASVGSVDPTVTLTSQSRDVDGDLIKANQAYVAYVISVGKGSLASALSYPSASITLGTSSSVEAATNVKVSDVSDYGDGRDLYVTFTKPSKDSDISSYRIFVVKTKDAGKFDLAAANRLSSQYYTVVNKSSNSTLKAALSSSARDTSGDYIKNGVSYTVFVQSISNNTATASHKLSTASSSITLSRGSVAAPVITQVIDESDYGDGRDLRISFTRLSDESRISGYRVFVVKASDYGSFNLAKANNVSSANYTEWGKDGYNFNRNLPSGARDVDGATIRNGVSYRVFVMAVGNGAYSGTNALSSPSYAITLLNNYSVGTISNLSVSDVSDYNDGRDLLVSFNRASDESNLSHYRVLVVKASNANSFNLSKANNVRSSNYTEVNRGGNNYVQQALSSGARDVDGAAIRNGVSYRVFILSVGRGSYSGSNTLSKASSAITLSNNYSVGAVNGLDVRDVSDYNDGRDLQVSFNRASDESNISHYRVFVVKAANASSFNASKAIRISSSNYTRFDKAGSYLSQTLPSSARDVDGAAIRNGVSYRVFVLSVGYDGSTSQNALSSQSAAITLSGNSAAAAVGNLTATVNGNNGDGRDIVVSFTRSATEDNIAEHRILVVPTSQGFGKEEANAVRFGNYTAVSAGRDVNQALSASTRDVNGNVLKTGEAYRVFILSVSKSNTASLNALTGPSGELRLTVVDPVAPAATGVSASADDNAASLIVSFTKPANENGISSYAVLLVPSGEGMTEARASGLGGGAYKSVSKGGTPIVTFTEADLDASGNPIAAGVSYQVYVLSVADGTNATVNHLSDPSNSVVLTINNP</sequence>
<dbReference type="AlphaFoldDB" id="A0A3Q8S915"/>
<evidence type="ECO:0000259" key="2">
    <source>
        <dbReference type="Pfam" id="PF07833"/>
    </source>
</evidence>
<dbReference type="KEGG" id="plen:EIM92_02735"/>
<dbReference type="InterPro" id="IPR012854">
    <property type="entry name" value="Cu_amine_oxidase-like_N"/>
</dbReference>
<dbReference type="Pfam" id="PF07833">
    <property type="entry name" value="Cu_amine_oxidN1"/>
    <property type="match status" value="1"/>
</dbReference>
<feature type="signal peptide" evidence="1">
    <location>
        <begin position="1"/>
        <end position="25"/>
    </location>
</feature>
<organism evidence="3 4">
    <name type="scientific">Paenibacillus lentus</name>
    <dbReference type="NCBI Taxonomy" id="1338368"/>
    <lineage>
        <taxon>Bacteria</taxon>
        <taxon>Bacillati</taxon>
        <taxon>Bacillota</taxon>
        <taxon>Bacilli</taxon>
        <taxon>Bacillales</taxon>
        <taxon>Paenibacillaceae</taxon>
        <taxon>Paenibacillus</taxon>
    </lineage>
</organism>
<reference evidence="3 4" key="1">
    <citation type="submission" date="2018-11" db="EMBL/GenBank/DDBJ databases">
        <title>Genome sequencing of Paenibacillus lentus DSM25539(T).</title>
        <authorList>
            <person name="Kook J.-K."/>
            <person name="Park S.-N."/>
            <person name="Lim Y.K."/>
        </authorList>
    </citation>
    <scope>NUCLEOTIDE SEQUENCE [LARGE SCALE GENOMIC DNA]</scope>
    <source>
        <strain evidence="3 4">DSM 25539</strain>
    </source>
</reference>
<evidence type="ECO:0000256" key="1">
    <source>
        <dbReference type="SAM" id="SignalP"/>
    </source>
</evidence>
<dbReference type="Gene3D" id="3.30.457.10">
    <property type="entry name" value="Copper amine oxidase-like, N-terminal domain"/>
    <property type="match status" value="1"/>
</dbReference>
<name>A0A3Q8S915_9BACL</name>
<evidence type="ECO:0000313" key="4">
    <source>
        <dbReference type="Proteomes" id="UP000273145"/>
    </source>
</evidence>
<keyword evidence="4" id="KW-1185">Reference proteome</keyword>
<accession>A0A3Q8S915</accession>
<dbReference type="SUPFAM" id="SSF55383">
    <property type="entry name" value="Copper amine oxidase, domain N"/>
    <property type="match status" value="1"/>
</dbReference>
<dbReference type="OrthoDB" id="2663921at2"/>